<dbReference type="GO" id="GO:0008412">
    <property type="term" value="F:4-hydroxybenzoate polyprenyltransferase activity"/>
    <property type="evidence" value="ECO:0007669"/>
    <property type="project" value="UniProtKB-EC"/>
</dbReference>
<keyword evidence="4" id="KW-1003">Cell membrane</keyword>
<dbReference type="InterPro" id="IPR000537">
    <property type="entry name" value="UbiA_prenyltransferase"/>
</dbReference>
<dbReference type="Gene3D" id="1.10.357.140">
    <property type="entry name" value="UbiA prenyltransferase"/>
    <property type="match status" value="1"/>
</dbReference>
<evidence type="ECO:0000256" key="10">
    <source>
        <dbReference type="SAM" id="Phobius"/>
    </source>
</evidence>
<keyword evidence="6 10" id="KW-0812">Transmembrane</keyword>
<dbReference type="CDD" id="cd13959">
    <property type="entry name" value="PT_UbiA_COQ2"/>
    <property type="match status" value="1"/>
</dbReference>
<dbReference type="InterPro" id="IPR006371">
    <property type="entry name" value="Polyprenyltransferase_UbiA-li"/>
</dbReference>
<evidence type="ECO:0000313" key="11">
    <source>
        <dbReference type="EMBL" id="WFG39296.1"/>
    </source>
</evidence>
<keyword evidence="7 10" id="KW-1133">Transmembrane helix</keyword>
<evidence type="ECO:0000256" key="2">
    <source>
        <dbReference type="ARBA" id="ARBA00004141"/>
    </source>
</evidence>
<reference evidence="12" key="2">
    <citation type="submission" date="2023-06" db="EMBL/GenBank/DDBJ databases">
        <title>Pangenomics reveal diversification of enzyme families and niche specialization in globally abundant SAR202 bacteria.</title>
        <authorList>
            <person name="Saw J.H.W."/>
        </authorList>
    </citation>
    <scope>NUCLEOTIDE SEQUENCE [LARGE SCALE GENOMIC DNA]</scope>
    <source>
        <strain evidence="12">JH1073</strain>
    </source>
</reference>
<comment type="cofactor">
    <cofactor evidence="1">
        <name>Mg(2+)</name>
        <dbReference type="ChEBI" id="CHEBI:18420"/>
    </cofactor>
</comment>
<feature type="transmembrane region" description="Helical" evidence="10">
    <location>
        <begin position="49"/>
        <end position="73"/>
    </location>
</feature>
<accession>A0AAJ5ZFY8</accession>
<dbReference type="InterPro" id="IPR039653">
    <property type="entry name" value="Prenyltransferase"/>
</dbReference>
<evidence type="ECO:0000256" key="9">
    <source>
        <dbReference type="ARBA" id="ARBA00034524"/>
    </source>
</evidence>
<protein>
    <recommendedName>
        <fullName evidence="9">4-hydroxybenzoate polyprenyltransferase</fullName>
        <ecNumber evidence="9">2.5.1.39</ecNumber>
    </recommendedName>
</protein>
<evidence type="ECO:0000313" key="12">
    <source>
        <dbReference type="Proteomes" id="UP001219901"/>
    </source>
</evidence>
<evidence type="ECO:0000256" key="5">
    <source>
        <dbReference type="ARBA" id="ARBA00022679"/>
    </source>
</evidence>
<dbReference type="AlphaFoldDB" id="A0AAJ5ZFY8"/>
<comment type="subcellular location">
    <subcellularLocation>
        <location evidence="2">Membrane</location>
        <topology evidence="2">Multi-pass membrane protein</topology>
    </subcellularLocation>
</comment>
<dbReference type="PANTHER" id="PTHR11048">
    <property type="entry name" value="PRENYLTRANSFERASES"/>
    <property type="match status" value="1"/>
</dbReference>
<dbReference type="FunFam" id="1.10.357.140:FF:000008">
    <property type="entry name" value="4-hydroxybenzoate octaprenyltransferase"/>
    <property type="match status" value="1"/>
</dbReference>
<feature type="transmembrane region" description="Helical" evidence="10">
    <location>
        <begin position="239"/>
        <end position="257"/>
    </location>
</feature>
<feature type="transmembrane region" description="Helical" evidence="10">
    <location>
        <begin position="25"/>
        <end position="43"/>
    </location>
</feature>
<feature type="transmembrane region" description="Helical" evidence="10">
    <location>
        <begin position="120"/>
        <end position="138"/>
    </location>
</feature>
<evidence type="ECO:0000256" key="4">
    <source>
        <dbReference type="ARBA" id="ARBA00022519"/>
    </source>
</evidence>
<dbReference type="EMBL" id="CP046147">
    <property type="protein sequence ID" value="WFG39296.1"/>
    <property type="molecule type" value="Genomic_DNA"/>
</dbReference>
<comment type="similarity">
    <text evidence="3">Belongs to the UbiA prenyltransferase family.</text>
</comment>
<keyword evidence="12" id="KW-1185">Reference proteome</keyword>
<dbReference type="Proteomes" id="UP001219901">
    <property type="component" value="Chromosome"/>
</dbReference>
<feature type="transmembrane region" description="Helical" evidence="10">
    <location>
        <begin position="269"/>
        <end position="290"/>
    </location>
</feature>
<dbReference type="Pfam" id="PF01040">
    <property type="entry name" value="UbiA"/>
    <property type="match status" value="1"/>
</dbReference>
<evidence type="ECO:0000256" key="7">
    <source>
        <dbReference type="ARBA" id="ARBA00022989"/>
    </source>
</evidence>
<evidence type="ECO:0000256" key="1">
    <source>
        <dbReference type="ARBA" id="ARBA00001946"/>
    </source>
</evidence>
<dbReference type="GO" id="GO:0005886">
    <property type="term" value="C:plasma membrane"/>
    <property type="evidence" value="ECO:0007669"/>
    <property type="project" value="TreeGrafter"/>
</dbReference>
<organism evidence="11 12">
    <name type="scientific">Candidatus Lucifugimonas marina</name>
    <dbReference type="NCBI Taxonomy" id="3038979"/>
    <lineage>
        <taxon>Bacteria</taxon>
        <taxon>Bacillati</taxon>
        <taxon>Chloroflexota</taxon>
        <taxon>Dehalococcoidia</taxon>
        <taxon>SAR202 cluster</taxon>
        <taxon>Candidatus Lucifugimonadales</taxon>
        <taxon>Candidatus Lucifugimonadaceae</taxon>
        <taxon>Candidatus Lucifugimonas</taxon>
    </lineage>
</organism>
<keyword evidence="5" id="KW-0808">Transferase</keyword>
<proteinExistence type="inferred from homology"/>
<keyword evidence="8 10" id="KW-0472">Membrane</keyword>
<sequence>MTNTSTHSRIPGWQRLSLFLEAIKFEHSVFALPFAILAAFISASGAPDWLAFTWVLVAMVGMRTFGMAANRLIDAEIDARNPRTATRAIPAGTISRRAMIGYMAVAGLIFVAATSQLDPVTWALAPIPLAVMIGYPYLKRFTWLAHFGMGAVYLIVPPAVSLALTGIMPLGFVIIGIGSMAWVAGFDVLYATADYEVDRKQGLHSIPARFGIPASLIISRLLHASAVILLAIAGVVLEASAFYSFGVLAAVILLAYEQSLVSSDDLSKLNMAFFTMNGVIAVVFGTFVVIGEVV</sequence>
<keyword evidence="4" id="KW-0997">Cell inner membrane</keyword>
<dbReference type="FunFam" id="1.20.120.1780:FF:000001">
    <property type="entry name" value="4-hydroxybenzoate octaprenyltransferase"/>
    <property type="match status" value="1"/>
</dbReference>
<dbReference type="GO" id="GO:0006744">
    <property type="term" value="P:ubiquinone biosynthetic process"/>
    <property type="evidence" value="ECO:0007669"/>
    <property type="project" value="TreeGrafter"/>
</dbReference>
<feature type="transmembrane region" description="Helical" evidence="10">
    <location>
        <begin position="170"/>
        <end position="190"/>
    </location>
</feature>
<dbReference type="RefSeq" id="WP_342822841.1">
    <property type="nucleotide sequence ID" value="NZ_CP046146.1"/>
</dbReference>
<feature type="transmembrane region" description="Helical" evidence="10">
    <location>
        <begin position="143"/>
        <end position="164"/>
    </location>
</feature>
<dbReference type="InterPro" id="IPR044878">
    <property type="entry name" value="UbiA_sf"/>
</dbReference>
<evidence type="ECO:0000256" key="3">
    <source>
        <dbReference type="ARBA" id="ARBA00005985"/>
    </source>
</evidence>
<dbReference type="PANTHER" id="PTHR11048:SF28">
    <property type="entry name" value="4-HYDROXYBENZOATE POLYPRENYLTRANSFERASE, MITOCHONDRIAL"/>
    <property type="match status" value="1"/>
</dbReference>
<dbReference type="EC" id="2.5.1.39" evidence="9"/>
<reference evidence="11 12" key="1">
    <citation type="submission" date="2019-11" db="EMBL/GenBank/DDBJ databases">
        <authorList>
            <person name="Cho J.-C."/>
        </authorList>
    </citation>
    <scope>NUCLEOTIDE SEQUENCE [LARGE SCALE GENOMIC DNA]</scope>
    <source>
        <strain evidence="11 12">JH1073</strain>
    </source>
</reference>
<gene>
    <name evidence="11" type="ORF">GKO48_06580</name>
</gene>
<name>A0AAJ5ZFY8_9CHLR</name>
<dbReference type="Gene3D" id="1.20.120.1780">
    <property type="entry name" value="UbiA prenyltransferase"/>
    <property type="match status" value="1"/>
</dbReference>
<dbReference type="NCBIfam" id="TIGR01475">
    <property type="entry name" value="ubiA_other"/>
    <property type="match status" value="1"/>
</dbReference>
<evidence type="ECO:0000256" key="6">
    <source>
        <dbReference type="ARBA" id="ARBA00022692"/>
    </source>
</evidence>
<feature type="transmembrane region" description="Helical" evidence="10">
    <location>
        <begin position="94"/>
        <end position="114"/>
    </location>
</feature>
<evidence type="ECO:0000256" key="8">
    <source>
        <dbReference type="ARBA" id="ARBA00023136"/>
    </source>
</evidence>